<feature type="transmembrane region" description="Helical" evidence="8">
    <location>
        <begin position="176"/>
        <end position="197"/>
    </location>
</feature>
<evidence type="ECO:0000256" key="7">
    <source>
        <dbReference type="ARBA" id="ARBA00023136"/>
    </source>
</evidence>
<keyword evidence="3" id="KW-0813">Transport</keyword>
<feature type="transmembrane region" description="Helical" evidence="8">
    <location>
        <begin position="55"/>
        <end position="75"/>
    </location>
</feature>
<sequence>MSVKKSGGSFNREQWTILGVIGSVHFGCAICISLQAPFYPAEAEHKGASATEYGLVFGIFELVSFLSSPMLGKYLDLIGPKFMLNSGIFIASSCSILFGLLDLVPKHVDFIALSFTIRIIEALGASAATTAAFAITAAVFPESVATTFATLEVFYGLGYIVGPMIGGILFSLGGYILPFVIMGAFLMVDAVIIYFILPPIDKERNNGHSEVKFSSVFKIPDVVLDSFCIAAAAISMGFYSATLEPHLRQFNLSSISTGVMFVISGTLYAVSAPLVGRLCDWNIYPKKVIVAGSLSIVFSYFLVGPLPGLPLPTSYGFPDDMATYGLVSGLWASFFSLGAFVGPSVAGVLYDTVGFRNGTLFPVGVHVLVFLAVAMFVWLGKGYPSRIQEPRPDPENPKVGCIQRVRNLPQDIPPLLPSKCSDAMPTGYGSFGSHSHFITAIS</sequence>
<keyword evidence="4 8" id="KW-0812">Transmembrane</keyword>
<reference evidence="10 11" key="1">
    <citation type="journal article" date="2022" name="Allergy">
        <title>Genome assembly and annotation of Periplaneta americana reveal a comprehensive cockroach allergen profile.</title>
        <authorList>
            <person name="Wang L."/>
            <person name="Xiong Q."/>
            <person name="Saelim N."/>
            <person name="Wang L."/>
            <person name="Nong W."/>
            <person name="Wan A.T."/>
            <person name="Shi M."/>
            <person name="Liu X."/>
            <person name="Cao Q."/>
            <person name="Hui J.H.L."/>
            <person name="Sookrung N."/>
            <person name="Leung T.F."/>
            <person name="Tungtrongchitr A."/>
            <person name="Tsui S.K.W."/>
        </authorList>
    </citation>
    <scope>NUCLEOTIDE SEQUENCE [LARGE SCALE GENOMIC DNA]</scope>
    <source>
        <strain evidence="10">PWHHKU_190912</strain>
    </source>
</reference>
<keyword evidence="7 8" id="KW-0472">Membrane</keyword>
<dbReference type="EMBL" id="JAJSOF020000005">
    <property type="protein sequence ID" value="KAJ4447888.1"/>
    <property type="molecule type" value="Genomic_DNA"/>
</dbReference>
<evidence type="ECO:0000313" key="11">
    <source>
        <dbReference type="Proteomes" id="UP001148838"/>
    </source>
</evidence>
<dbReference type="InterPro" id="IPR011701">
    <property type="entry name" value="MFS"/>
</dbReference>
<feature type="transmembrane region" description="Helical" evidence="8">
    <location>
        <begin position="82"/>
        <end position="104"/>
    </location>
</feature>
<comment type="caution">
    <text evidence="10">The sequence shown here is derived from an EMBL/GenBank/DDBJ whole genome shotgun (WGS) entry which is preliminary data.</text>
</comment>
<dbReference type="InterPro" id="IPR001958">
    <property type="entry name" value="Tet-R_TetA/multi-R_MdtG-like"/>
</dbReference>
<dbReference type="Pfam" id="PF07690">
    <property type="entry name" value="MFS_1"/>
    <property type="match status" value="1"/>
</dbReference>
<dbReference type="PROSITE" id="PS50850">
    <property type="entry name" value="MFS"/>
    <property type="match status" value="1"/>
</dbReference>
<gene>
    <name evidence="10" type="ORF">ANN_09897</name>
</gene>
<dbReference type="InterPro" id="IPR020846">
    <property type="entry name" value="MFS_dom"/>
</dbReference>
<evidence type="ECO:0000256" key="2">
    <source>
        <dbReference type="ARBA" id="ARBA00006829"/>
    </source>
</evidence>
<evidence type="ECO:0000313" key="10">
    <source>
        <dbReference type="EMBL" id="KAJ4447888.1"/>
    </source>
</evidence>
<keyword evidence="6 8" id="KW-1133">Transmembrane helix</keyword>
<dbReference type="PANTHER" id="PTHR23506:SF26">
    <property type="entry name" value="MFS-TYPE TRANSPORTER SLC18B1"/>
    <property type="match status" value="1"/>
</dbReference>
<evidence type="ECO:0000256" key="1">
    <source>
        <dbReference type="ARBA" id="ARBA00004141"/>
    </source>
</evidence>
<keyword evidence="5" id="KW-0532">Neurotransmitter transport</keyword>
<accession>A0ABQ8TPV8</accession>
<name>A0ABQ8TPV8_PERAM</name>
<dbReference type="PANTHER" id="PTHR23506">
    <property type="entry name" value="GH10249P"/>
    <property type="match status" value="1"/>
</dbReference>
<organism evidence="10 11">
    <name type="scientific">Periplaneta americana</name>
    <name type="common">American cockroach</name>
    <name type="synonym">Blatta americana</name>
    <dbReference type="NCBI Taxonomy" id="6978"/>
    <lineage>
        <taxon>Eukaryota</taxon>
        <taxon>Metazoa</taxon>
        <taxon>Ecdysozoa</taxon>
        <taxon>Arthropoda</taxon>
        <taxon>Hexapoda</taxon>
        <taxon>Insecta</taxon>
        <taxon>Pterygota</taxon>
        <taxon>Neoptera</taxon>
        <taxon>Polyneoptera</taxon>
        <taxon>Dictyoptera</taxon>
        <taxon>Blattodea</taxon>
        <taxon>Blattoidea</taxon>
        <taxon>Blattidae</taxon>
        <taxon>Blattinae</taxon>
        <taxon>Periplaneta</taxon>
    </lineage>
</organism>
<protein>
    <recommendedName>
        <fullName evidence="9">Major facilitator superfamily (MFS) profile domain-containing protein</fullName>
    </recommendedName>
</protein>
<evidence type="ECO:0000256" key="6">
    <source>
        <dbReference type="ARBA" id="ARBA00022989"/>
    </source>
</evidence>
<feature type="transmembrane region" description="Helical" evidence="8">
    <location>
        <begin position="152"/>
        <end position="170"/>
    </location>
</feature>
<evidence type="ECO:0000259" key="9">
    <source>
        <dbReference type="PROSITE" id="PS50850"/>
    </source>
</evidence>
<feature type="transmembrane region" description="Helical" evidence="8">
    <location>
        <begin position="359"/>
        <end position="379"/>
    </location>
</feature>
<feature type="transmembrane region" description="Helical" evidence="8">
    <location>
        <begin position="222"/>
        <end position="242"/>
    </location>
</feature>
<feature type="transmembrane region" description="Helical" evidence="8">
    <location>
        <begin position="329"/>
        <end position="350"/>
    </location>
</feature>
<feature type="domain" description="Major facilitator superfamily (MFS) profile" evidence="9">
    <location>
        <begin position="15"/>
        <end position="442"/>
    </location>
</feature>
<dbReference type="InterPro" id="IPR050930">
    <property type="entry name" value="MFS_Vesicular_Transporter"/>
</dbReference>
<feature type="transmembrane region" description="Helical" evidence="8">
    <location>
        <begin position="110"/>
        <end position="140"/>
    </location>
</feature>
<keyword evidence="11" id="KW-1185">Reference proteome</keyword>
<evidence type="ECO:0000256" key="5">
    <source>
        <dbReference type="ARBA" id="ARBA00022775"/>
    </source>
</evidence>
<dbReference type="SUPFAM" id="SSF103473">
    <property type="entry name" value="MFS general substrate transporter"/>
    <property type="match status" value="1"/>
</dbReference>
<evidence type="ECO:0000256" key="3">
    <source>
        <dbReference type="ARBA" id="ARBA00022448"/>
    </source>
</evidence>
<dbReference type="Gene3D" id="1.20.1250.20">
    <property type="entry name" value="MFS general substrate transporter like domains"/>
    <property type="match status" value="1"/>
</dbReference>
<dbReference type="PRINTS" id="PR01035">
    <property type="entry name" value="TCRTETA"/>
</dbReference>
<dbReference type="InterPro" id="IPR036259">
    <property type="entry name" value="MFS_trans_sf"/>
</dbReference>
<evidence type="ECO:0000256" key="8">
    <source>
        <dbReference type="SAM" id="Phobius"/>
    </source>
</evidence>
<feature type="transmembrane region" description="Helical" evidence="8">
    <location>
        <begin position="15"/>
        <end position="35"/>
    </location>
</feature>
<feature type="transmembrane region" description="Helical" evidence="8">
    <location>
        <begin position="254"/>
        <end position="276"/>
    </location>
</feature>
<proteinExistence type="inferred from homology"/>
<comment type="similarity">
    <text evidence="2">Belongs to the major facilitator superfamily. Vesicular transporter family.</text>
</comment>
<comment type="subcellular location">
    <subcellularLocation>
        <location evidence="1">Membrane</location>
        <topology evidence="1">Multi-pass membrane protein</topology>
    </subcellularLocation>
</comment>
<evidence type="ECO:0000256" key="4">
    <source>
        <dbReference type="ARBA" id="ARBA00022692"/>
    </source>
</evidence>
<feature type="transmembrane region" description="Helical" evidence="8">
    <location>
        <begin position="288"/>
        <end position="309"/>
    </location>
</feature>
<dbReference type="Proteomes" id="UP001148838">
    <property type="component" value="Unassembled WGS sequence"/>
</dbReference>